<evidence type="ECO:0000256" key="6">
    <source>
        <dbReference type="RuleBase" id="RU361161"/>
    </source>
</evidence>
<dbReference type="SUPFAM" id="SSF51445">
    <property type="entry name" value="(Trans)glycosidases"/>
    <property type="match status" value="1"/>
</dbReference>
<comment type="similarity">
    <text evidence="1 6">Belongs to the glycosyl hydrolase 3 family.</text>
</comment>
<evidence type="ECO:0000256" key="3">
    <source>
        <dbReference type="ARBA" id="ARBA00023277"/>
    </source>
</evidence>
<dbReference type="PRINTS" id="PR00133">
    <property type="entry name" value="GLHYDRLASE3"/>
</dbReference>
<dbReference type="PANTHER" id="PTHR42715:SF10">
    <property type="entry name" value="BETA-GLUCOSIDASE"/>
    <property type="match status" value="1"/>
</dbReference>
<evidence type="ECO:0000256" key="4">
    <source>
        <dbReference type="ARBA" id="ARBA00058905"/>
    </source>
</evidence>
<gene>
    <name evidence="8" type="ORF">F6B43_17410</name>
</gene>
<keyword evidence="9" id="KW-1185">Reference proteome</keyword>
<dbReference type="Gene3D" id="3.20.20.300">
    <property type="entry name" value="Glycoside hydrolase, family 3, N-terminal domain"/>
    <property type="match status" value="2"/>
</dbReference>
<dbReference type="InterPro" id="IPR026891">
    <property type="entry name" value="Fn3-like"/>
</dbReference>
<name>A0A5J5IW64_9MICO</name>
<comment type="function">
    <text evidence="4">Catalyzes the hydrolysis of a non-reducing terminal alpha-L-arabinopyranosidic linkage in ginsenoside Rb2 (alpha-L-arabinopyranosyl-(1-&gt;6)-alpha-D-glucopyranosyl) to release alpha-D-glucopyranosyl (Rd). It is not able to hydrolyze alpha-L-arabinofuranosyl-(1-&gt;6)-alpha-D-glucopyranosyl (Rc).</text>
</comment>
<feature type="domain" description="Fibronectin type III-like" evidence="7">
    <location>
        <begin position="675"/>
        <end position="751"/>
    </location>
</feature>
<accession>A0A5J5IW64</accession>
<dbReference type="Proteomes" id="UP000325827">
    <property type="component" value="Unassembled WGS sequence"/>
</dbReference>
<sequence>MMTPPSDVHAAPCDVDAVLSALTLEEKASLLSGLDDWFTQPIDRPGLPAPVPSIEVGDGPHGLRKETGVDMVWVPATGFPTASAMGASWDRDLMRRVGAAIGEEARAEGVQVVLGPGVNMKRSPLGGRNFEYFSEDPMHSGEMGAAYVQGTQSVGVGTSLKHFAANNQEIERTRISVIADERTLRETYLAAFERVIRLADPWSVMCSYNRLLGVHASENRWLLTEVLRDEWGYDGVVVSDWNAVHDRVAALRAGLDLEMPGTGGRTDDEIVAAVRAGDLDESLVDDAARRVLTLVTRAYPGADAVHGAVMDLGHAAGERLTEAQLALLHADEHHALAREAAAACLTLLRNEALPGGERALPLETEGKTIAVIGAFAEHARIQGGGSSGVDPTRVDSPIDAIRAIAADRVAYAPGYVYRPKNAYQDDNLATLDAHGVAFVHERPMVARRSATLAKELQLAEAVQRATRSGLSPEALRLQDEAVALAEGAATIVVFAGLPLAFEQEANDRDTLALPRDQVELISRLADLKNRTGARLVVVLSNGAAVTMDPWHDRVDAVLEAWLGGQAVGSAIADALFGRVNPSGKIAETFPLAVEDTPGQPNWIGERGTVLYGEGVFIGYRWYDALRRSVRYPFGHGLSYTTFAYSDLAVEVIDAAAARVRVTCTVTNDGTRAGADVVQLYVGDPDAEVHRPLRELRGFEKVRLAPGESTAVEFELESRDFAYWDSAPEREGGRGLWRREGGAFHIDIGASSRDIRLHAEIDLPDDPSIPPLVADAALRGSSSSRFVQGHAG</sequence>
<dbReference type="InterPro" id="IPR036881">
    <property type="entry name" value="Glyco_hydro_3_C_sf"/>
</dbReference>
<evidence type="ECO:0000259" key="7">
    <source>
        <dbReference type="SMART" id="SM01217"/>
    </source>
</evidence>
<dbReference type="Pfam" id="PF00933">
    <property type="entry name" value="Glyco_hydro_3"/>
    <property type="match status" value="1"/>
</dbReference>
<dbReference type="GO" id="GO:0008422">
    <property type="term" value="F:beta-glucosidase activity"/>
    <property type="evidence" value="ECO:0007669"/>
    <property type="project" value="UniProtKB-ARBA"/>
</dbReference>
<dbReference type="SUPFAM" id="SSF52279">
    <property type="entry name" value="Beta-D-glucan exohydrolase, C-terminal domain"/>
    <property type="match status" value="1"/>
</dbReference>
<evidence type="ECO:0000256" key="1">
    <source>
        <dbReference type="ARBA" id="ARBA00005336"/>
    </source>
</evidence>
<dbReference type="InterPro" id="IPR001764">
    <property type="entry name" value="Glyco_hydro_3_N"/>
</dbReference>
<dbReference type="Pfam" id="PF01915">
    <property type="entry name" value="Glyco_hydro_3_C"/>
    <property type="match status" value="1"/>
</dbReference>
<evidence type="ECO:0000313" key="8">
    <source>
        <dbReference type="EMBL" id="KAA9105553.1"/>
    </source>
</evidence>
<dbReference type="InterPro" id="IPR019800">
    <property type="entry name" value="Glyco_hydro_3_AS"/>
</dbReference>
<dbReference type="GO" id="GO:0005975">
    <property type="term" value="P:carbohydrate metabolic process"/>
    <property type="evidence" value="ECO:0007669"/>
    <property type="project" value="InterPro"/>
</dbReference>
<reference evidence="9" key="1">
    <citation type="submission" date="2019-09" db="EMBL/GenBank/DDBJ databases">
        <title>Mumia zhuanghuii sp. nov. isolated from the intestinal contents of plateau pika (Ochotona curzoniae) in the Qinghai-Tibet plateau of China.</title>
        <authorList>
            <person name="Tian Z."/>
        </authorList>
    </citation>
    <scope>NUCLEOTIDE SEQUENCE [LARGE SCALE GENOMIC DNA]</scope>
    <source>
        <strain evidence="9">JCM 30598</strain>
    </source>
</reference>
<keyword evidence="2 6" id="KW-0378">Hydrolase</keyword>
<dbReference type="InterPro" id="IPR050288">
    <property type="entry name" value="Cellulose_deg_GH3"/>
</dbReference>
<keyword evidence="3" id="KW-0119">Carbohydrate metabolism</keyword>
<proteinExistence type="inferred from homology"/>
<dbReference type="PANTHER" id="PTHR42715">
    <property type="entry name" value="BETA-GLUCOSIDASE"/>
    <property type="match status" value="1"/>
</dbReference>
<comment type="caution">
    <text evidence="8">The sequence shown here is derived from an EMBL/GenBank/DDBJ whole genome shotgun (WGS) entry which is preliminary data.</text>
</comment>
<dbReference type="PROSITE" id="PS00775">
    <property type="entry name" value="GLYCOSYL_HYDROL_F3"/>
    <property type="match status" value="1"/>
</dbReference>
<dbReference type="InterPro" id="IPR002772">
    <property type="entry name" value="Glyco_hydro_3_C"/>
</dbReference>
<dbReference type="OrthoDB" id="3187421at2"/>
<dbReference type="Gene3D" id="3.40.50.1700">
    <property type="entry name" value="Glycoside hydrolase family 3 C-terminal domain"/>
    <property type="match status" value="2"/>
</dbReference>
<dbReference type="Gene3D" id="2.60.40.10">
    <property type="entry name" value="Immunoglobulins"/>
    <property type="match status" value="1"/>
</dbReference>
<dbReference type="FunFam" id="2.60.40.10:FF:000495">
    <property type="entry name" value="Periplasmic beta-glucosidase"/>
    <property type="match status" value="1"/>
</dbReference>
<organism evidence="8 9">
    <name type="scientific">Microbacterium rhizomatis</name>
    <dbReference type="NCBI Taxonomy" id="1631477"/>
    <lineage>
        <taxon>Bacteria</taxon>
        <taxon>Bacillati</taxon>
        <taxon>Actinomycetota</taxon>
        <taxon>Actinomycetes</taxon>
        <taxon>Micrococcales</taxon>
        <taxon>Microbacteriaceae</taxon>
        <taxon>Microbacterium</taxon>
    </lineage>
</organism>
<keyword evidence="6" id="KW-0326">Glycosidase</keyword>
<evidence type="ECO:0000256" key="2">
    <source>
        <dbReference type="ARBA" id="ARBA00022801"/>
    </source>
</evidence>
<dbReference type="SMART" id="SM01217">
    <property type="entry name" value="Fn3_like"/>
    <property type="match status" value="1"/>
</dbReference>
<evidence type="ECO:0000313" key="9">
    <source>
        <dbReference type="Proteomes" id="UP000325827"/>
    </source>
</evidence>
<dbReference type="InterPro" id="IPR013783">
    <property type="entry name" value="Ig-like_fold"/>
</dbReference>
<dbReference type="EMBL" id="VYSA01000005">
    <property type="protein sequence ID" value="KAA9105553.1"/>
    <property type="molecule type" value="Genomic_DNA"/>
</dbReference>
<dbReference type="InterPro" id="IPR036962">
    <property type="entry name" value="Glyco_hydro_3_N_sf"/>
</dbReference>
<dbReference type="AlphaFoldDB" id="A0A5J5IW64"/>
<protein>
    <recommendedName>
        <fullName evidence="5">Exo-alpha-(1-&gt;6)-L-arabinopyranosidase</fullName>
    </recommendedName>
</protein>
<evidence type="ECO:0000256" key="5">
    <source>
        <dbReference type="ARBA" id="ARBA00074219"/>
    </source>
</evidence>
<dbReference type="Gene3D" id="2.60.120.260">
    <property type="entry name" value="Galactose-binding domain-like"/>
    <property type="match status" value="2"/>
</dbReference>
<dbReference type="Pfam" id="PF14310">
    <property type="entry name" value="Fn3-like"/>
    <property type="match status" value="1"/>
</dbReference>
<dbReference type="InterPro" id="IPR017853">
    <property type="entry name" value="GH"/>
</dbReference>